<evidence type="ECO:0000259" key="2">
    <source>
        <dbReference type="Pfam" id="PF12439"/>
    </source>
</evidence>
<sequence length="646" mass="74581">MAYLNLDKSKLVNLEYSLDREVIRTNRAGSYSSTTIIGCNTRKYHGMLVCPIANFNYERFVLLSALDISLVQHEQVFNLGIHKYQGNHYDPKGHKYLTDFELDLTPKRTYRVGGMLLSTEIILSDNEEQLLLKVTLLEAHSPTLIRFKPFLAFRNVHELTHQNMEANTRYETCDKGIKIKMYEGFPYLHMQFNKSNEFIAAPDWFRGIEYIKEQQRGYEFKEDLFVPGYFEMDISKGESIVFSASTSEIKTGGLKTRFTKELKKRTPRDTLLNNLLNSAQQFILKKENSAHLISGYHWYKERLRDTLIALPGLMAYQEEKEIYLEILNQAIKDIRTTHLKLEGQISAEINKSADIPLWLFFTIQEMEKMFPESDICGIYGEIMTEIIKHYTQLKEGSIQIHENGLLFAQQENRPLTWMDATTNGEPVTWRPGYTVEVNALWYNALCYYAANCKKRNKGKNSRDAEKLAETVKRSFIDTFWNNNEQYLYDYVHGEYNDNAIRPNQIIAAALDFSPLTIEQQKLVVDIAKKELLTPKGLRTLSPSSPYYKGVIEGTTEQRNLAIHQGAVYPWLAAFFAEAYIKVHKKGGISFIKNMVENFEEEMTAHCISTISEYFNGNPPHHGRGAISMAWNVAAVIRIIKLIEKNS</sequence>
<proteinExistence type="predicted"/>
<dbReference type="GO" id="GO:0004135">
    <property type="term" value="F:amylo-alpha-1,6-glucosidase activity"/>
    <property type="evidence" value="ECO:0007669"/>
    <property type="project" value="InterPro"/>
</dbReference>
<dbReference type="GO" id="GO:0004134">
    <property type="term" value="F:4-alpha-glucanotransferase activity"/>
    <property type="evidence" value="ECO:0007669"/>
    <property type="project" value="InterPro"/>
</dbReference>
<dbReference type="InterPro" id="IPR008928">
    <property type="entry name" value="6-hairpin_glycosidase_sf"/>
</dbReference>
<gene>
    <name evidence="3" type="ORF">EV194_10698</name>
</gene>
<dbReference type="InterPro" id="IPR010401">
    <property type="entry name" value="AGL/Gdb1"/>
</dbReference>
<dbReference type="RefSeq" id="WP_132433857.1">
    <property type="nucleotide sequence ID" value="NZ_SLWK01000006.1"/>
</dbReference>
<dbReference type="PANTHER" id="PTHR10569">
    <property type="entry name" value="GLYCOGEN DEBRANCHING ENZYME"/>
    <property type="match status" value="1"/>
</dbReference>
<dbReference type="PANTHER" id="PTHR10569:SF2">
    <property type="entry name" value="GLYCOGEN DEBRANCHING ENZYME"/>
    <property type="match status" value="1"/>
</dbReference>
<dbReference type="OrthoDB" id="9761875at2"/>
<reference evidence="3 4" key="1">
    <citation type="submission" date="2019-03" db="EMBL/GenBank/DDBJ databases">
        <title>Genomic Encyclopedia of Type Strains, Phase IV (KMG-IV): sequencing the most valuable type-strain genomes for metagenomic binning, comparative biology and taxonomic classification.</title>
        <authorList>
            <person name="Goeker M."/>
        </authorList>
    </citation>
    <scope>NUCLEOTIDE SEQUENCE [LARGE SCALE GENOMIC DNA]</scope>
    <source>
        <strain evidence="3 4">DSM 24179</strain>
    </source>
</reference>
<feature type="domain" description="Glycogen debranching enzyme C-terminal" evidence="1">
    <location>
        <begin position="278"/>
        <end position="637"/>
    </location>
</feature>
<protein>
    <submittedName>
        <fullName evidence="3">Putative glycogen debranching enzyme</fullName>
    </submittedName>
</protein>
<keyword evidence="4" id="KW-1185">Reference proteome</keyword>
<dbReference type="Proteomes" id="UP000295221">
    <property type="component" value="Unassembled WGS sequence"/>
</dbReference>
<name>A0A4R2GHP4_9BACT</name>
<dbReference type="EMBL" id="SLWK01000006">
    <property type="protein sequence ID" value="TCO07957.1"/>
    <property type="molecule type" value="Genomic_DNA"/>
</dbReference>
<feature type="domain" description="Glycogen debranching enzyme bacterial and archaeal type N-terminal" evidence="2">
    <location>
        <begin position="20"/>
        <end position="240"/>
    </location>
</feature>
<dbReference type="Pfam" id="PF06202">
    <property type="entry name" value="GDE_C"/>
    <property type="match status" value="1"/>
</dbReference>
<dbReference type="AlphaFoldDB" id="A0A4R2GHP4"/>
<dbReference type="Pfam" id="PF12439">
    <property type="entry name" value="GDE_N"/>
    <property type="match status" value="1"/>
</dbReference>
<dbReference type="InterPro" id="IPR024742">
    <property type="entry name" value="Glycogen_debranch_N"/>
</dbReference>
<evidence type="ECO:0000259" key="1">
    <source>
        <dbReference type="Pfam" id="PF06202"/>
    </source>
</evidence>
<dbReference type="InterPro" id="IPR012341">
    <property type="entry name" value="6hp_glycosidase-like_sf"/>
</dbReference>
<dbReference type="Gene3D" id="1.50.10.10">
    <property type="match status" value="1"/>
</dbReference>
<accession>A0A4R2GHP4</accession>
<organism evidence="3 4">
    <name type="scientific">Natronoflexus pectinivorans</name>
    <dbReference type="NCBI Taxonomy" id="682526"/>
    <lineage>
        <taxon>Bacteria</taxon>
        <taxon>Pseudomonadati</taxon>
        <taxon>Bacteroidota</taxon>
        <taxon>Bacteroidia</taxon>
        <taxon>Marinilabiliales</taxon>
        <taxon>Marinilabiliaceae</taxon>
        <taxon>Natronoflexus</taxon>
    </lineage>
</organism>
<comment type="caution">
    <text evidence="3">The sequence shown here is derived from an EMBL/GenBank/DDBJ whole genome shotgun (WGS) entry which is preliminary data.</text>
</comment>
<dbReference type="InterPro" id="IPR032790">
    <property type="entry name" value="GDE_C"/>
</dbReference>
<evidence type="ECO:0000313" key="3">
    <source>
        <dbReference type="EMBL" id="TCO07957.1"/>
    </source>
</evidence>
<dbReference type="GO" id="GO:0005980">
    <property type="term" value="P:glycogen catabolic process"/>
    <property type="evidence" value="ECO:0007669"/>
    <property type="project" value="InterPro"/>
</dbReference>
<dbReference type="SUPFAM" id="SSF48208">
    <property type="entry name" value="Six-hairpin glycosidases"/>
    <property type="match status" value="1"/>
</dbReference>
<evidence type="ECO:0000313" key="4">
    <source>
        <dbReference type="Proteomes" id="UP000295221"/>
    </source>
</evidence>